<dbReference type="AlphaFoldDB" id="A0A5B7JH32"/>
<evidence type="ECO:0000256" key="1">
    <source>
        <dbReference type="SAM" id="SignalP"/>
    </source>
</evidence>
<dbReference type="EMBL" id="VSRR010095074">
    <property type="protein sequence ID" value="MPC93506.1"/>
    <property type="molecule type" value="Genomic_DNA"/>
</dbReference>
<feature type="signal peptide" evidence="1">
    <location>
        <begin position="1"/>
        <end position="20"/>
    </location>
</feature>
<proteinExistence type="predicted"/>
<reference evidence="2 3" key="1">
    <citation type="submission" date="2019-05" db="EMBL/GenBank/DDBJ databases">
        <title>Another draft genome of Portunus trituberculatus and its Hox gene families provides insights of decapod evolution.</title>
        <authorList>
            <person name="Jeong J.-H."/>
            <person name="Song I."/>
            <person name="Kim S."/>
            <person name="Choi T."/>
            <person name="Kim D."/>
            <person name="Ryu S."/>
            <person name="Kim W."/>
        </authorList>
    </citation>
    <scope>NUCLEOTIDE SEQUENCE [LARGE SCALE GENOMIC DNA]</scope>
    <source>
        <tissue evidence="2">Muscle</tissue>
    </source>
</reference>
<organism evidence="2 3">
    <name type="scientific">Portunus trituberculatus</name>
    <name type="common">Swimming crab</name>
    <name type="synonym">Neptunus trituberculatus</name>
    <dbReference type="NCBI Taxonomy" id="210409"/>
    <lineage>
        <taxon>Eukaryota</taxon>
        <taxon>Metazoa</taxon>
        <taxon>Ecdysozoa</taxon>
        <taxon>Arthropoda</taxon>
        <taxon>Crustacea</taxon>
        <taxon>Multicrustacea</taxon>
        <taxon>Malacostraca</taxon>
        <taxon>Eumalacostraca</taxon>
        <taxon>Eucarida</taxon>
        <taxon>Decapoda</taxon>
        <taxon>Pleocyemata</taxon>
        <taxon>Brachyura</taxon>
        <taxon>Eubrachyura</taxon>
        <taxon>Portunoidea</taxon>
        <taxon>Portunidae</taxon>
        <taxon>Portuninae</taxon>
        <taxon>Portunus</taxon>
    </lineage>
</organism>
<evidence type="ECO:0000313" key="2">
    <source>
        <dbReference type="EMBL" id="MPC93506.1"/>
    </source>
</evidence>
<accession>A0A5B7JH32</accession>
<evidence type="ECO:0008006" key="4">
    <source>
        <dbReference type="Google" id="ProtNLM"/>
    </source>
</evidence>
<evidence type="ECO:0000313" key="3">
    <source>
        <dbReference type="Proteomes" id="UP000324222"/>
    </source>
</evidence>
<feature type="chain" id="PRO_5022668766" description="Secreted protein" evidence="1">
    <location>
        <begin position="21"/>
        <end position="77"/>
    </location>
</feature>
<keyword evidence="3" id="KW-1185">Reference proteome</keyword>
<sequence length="77" mass="8428">MAVVVMVVVVVVVVVNKSGGAETGRHRERQGEERFYSSSLILAIYTLRRFPTPKLARSPTTLATQTAQSLHSLLTAM</sequence>
<gene>
    <name evidence="2" type="ORF">E2C01_088636</name>
</gene>
<dbReference type="Proteomes" id="UP000324222">
    <property type="component" value="Unassembled WGS sequence"/>
</dbReference>
<comment type="caution">
    <text evidence="2">The sequence shown here is derived from an EMBL/GenBank/DDBJ whole genome shotgun (WGS) entry which is preliminary data.</text>
</comment>
<name>A0A5B7JH32_PORTR</name>
<keyword evidence="1" id="KW-0732">Signal</keyword>
<protein>
    <recommendedName>
        <fullName evidence="4">Secreted protein</fullName>
    </recommendedName>
</protein>